<keyword evidence="3" id="KW-1185">Reference proteome</keyword>
<dbReference type="EMBL" id="CP012333">
    <property type="protein sequence ID" value="AKV02327.1"/>
    <property type="molecule type" value="Genomic_DNA"/>
</dbReference>
<dbReference type="KEGG" id="llu:AKJ09_08990"/>
<feature type="compositionally biased region" description="Acidic residues" evidence="1">
    <location>
        <begin position="103"/>
        <end position="113"/>
    </location>
</feature>
<dbReference type="AlphaFoldDB" id="A0A0K1Q9J1"/>
<feature type="region of interest" description="Disordered" evidence="1">
    <location>
        <begin position="89"/>
        <end position="113"/>
    </location>
</feature>
<protein>
    <submittedName>
        <fullName evidence="2">Uncharacterized protein</fullName>
    </submittedName>
</protein>
<dbReference type="RefSeq" id="WP_146653260.1">
    <property type="nucleotide sequence ID" value="NZ_CP012333.1"/>
</dbReference>
<dbReference type="Proteomes" id="UP000064967">
    <property type="component" value="Chromosome"/>
</dbReference>
<dbReference type="SUPFAM" id="SSF47413">
    <property type="entry name" value="lambda repressor-like DNA-binding domains"/>
    <property type="match status" value="1"/>
</dbReference>
<sequence length="175" mass="18830">MGKDTSSVEFSSEGQRLLVAAILRERIGPSRGSQLLHGKGSAAEVAERLGVGKTYAHYLMTGERVPTIERAEEIAAEFAIAPWTWTEEPWTRDSSGKWGPPDPLDDDQGDEPEVAVLPADGSLLSPWLLRLIRDGVTGIDHDDDETERTASVIAATLVAHPAMLGDVLAALAKYA</sequence>
<reference evidence="2 3" key="1">
    <citation type="submission" date="2015-08" db="EMBL/GenBank/DDBJ databases">
        <authorList>
            <person name="Babu N.S."/>
            <person name="Beckwith C.J."/>
            <person name="Beseler K.G."/>
            <person name="Brison A."/>
            <person name="Carone J.V."/>
            <person name="Caskin T.P."/>
            <person name="Diamond M."/>
            <person name="Durham M.E."/>
            <person name="Foxe J.M."/>
            <person name="Go M."/>
            <person name="Henderson B.A."/>
            <person name="Jones I.B."/>
            <person name="McGettigan J.A."/>
            <person name="Micheletti S.J."/>
            <person name="Nasrallah M.E."/>
            <person name="Ortiz D."/>
            <person name="Piller C.R."/>
            <person name="Privatt S.R."/>
            <person name="Schneider S.L."/>
            <person name="Sharp S."/>
            <person name="Smith T.C."/>
            <person name="Stanton J.D."/>
            <person name="Ullery H.E."/>
            <person name="Wilson R.J."/>
            <person name="Serrano M.G."/>
            <person name="Buck G."/>
            <person name="Lee V."/>
            <person name="Wang Y."/>
            <person name="Carvalho R."/>
            <person name="Voegtly L."/>
            <person name="Shi R."/>
            <person name="Duckworth R."/>
            <person name="Johnson A."/>
            <person name="Loviza R."/>
            <person name="Walstead R."/>
            <person name="Shah Z."/>
            <person name="Kiflezghi M."/>
            <person name="Wade K."/>
            <person name="Ball S.L."/>
            <person name="Bradley K.W."/>
            <person name="Asai D.J."/>
            <person name="Bowman C.A."/>
            <person name="Russell D.A."/>
            <person name="Pope W.H."/>
            <person name="Jacobs-Sera D."/>
            <person name="Hendrix R.W."/>
            <person name="Hatfull G.F."/>
        </authorList>
    </citation>
    <scope>NUCLEOTIDE SEQUENCE [LARGE SCALE GENOMIC DNA]</scope>
    <source>
        <strain evidence="2 3">DSM 27648</strain>
    </source>
</reference>
<evidence type="ECO:0000256" key="1">
    <source>
        <dbReference type="SAM" id="MobiDB-lite"/>
    </source>
</evidence>
<dbReference type="STRING" id="1391654.AKJ09_08990"/>
<accession>A0A0K1Q9J1</accession>
<proteinExistence type="predicted"/>
<organism evidence="2 3">
    <name type="scientific">Labilithrix luteola</name>
    <dbReference type="NCBI Taxonomy" id="1391654"/>
    <lineage>
        <taxon>Bacteria</taxon>
        <taxon>Pseudomonadati</taxon>
        <taxon>Myxococcota</taxon>
        <taxon>Polyangia</taxon>
        <taxon>Polyangiales</taxon>
        <taxon>Labilitrichaceae</taxon>
        <taxon>Labilithrix</taxon>
    </lineage>
</organism>
<name>A0A0K1Q9J1_9BACT</name>
<gene>
    <name evidence="2" type="ORF">AKJ09_08990</name>
</gene>
<dbReference type="InterPro" id="IPR010982">
    <property type="entry name" value="Lambda_DNA-bd_dom_sf"/>
</dbReference>
<dbReference type="InterPro" id="IPR001387">
    <property type="entry name" value="Cro/C1-type_HTH"/>
</dbReference>
<evidence type="ECO:0000313" key="2">
    <source>
        <dbReference type="EMBL" id="AKV02327.1"/>
    </source>
</evidence>
<dbReference type="CDD" id="cd00093">
    <property type="entry name" value="HTH_XRE"/>
    <property type="match status" value="1"/>
</dbReference>
<evidence type="ECO:0000313" key="3">
    <source>
        <dbReference type="Proteomes" id="UP000064967"/>
    </source>
</evidence>
<dbReference type="GO" id="GO:0003677">
    <property type="term" value="F:DNA binding"/>
    <property type="evidence" value="ECO:0007669"/>
    <property type="project" value="InterPro"/>
</dbReference>